<evidence type="ECO:0000256" key="7">
    <source>
        <dbReference type="ARBA" id="ARBA00022692"/>
    </source>
</evidence>
<dbReference type="EMBL" id="WXYQ01000006">
    <property type="protein sequence ID" value="NBG95990.1"/>
    <property type="molecule type" value="Genomic_DNA"/>
</dbReference>
<evidence type="ECO:0000256" key="12">
    <source>
        <dbReference type="ARBA" id="ARBA00023285"/>
    </source>
</evidence>
<dbReference type="PANTHER" id="PTHR40659">
    <property type="entry name" value="NICKEL/COBALT EFFLUX SYSTEM RCNA"/>
    <property type="match status" value="1"/>
</dbReference>
<sequence length="355" mass="36955">MGHLFARLMLALMLLSSVLPATTPALAQLGTDRSTTPQVTETPASEPSFLTQTILYIQAEQQRLHRALAGAIRTLKAEGSVTAAWALISLSFLYGVFHAAGPGHGKAVLSTYLVTQPTALKKSLALAAASSFMQGVTAIVVVMGVLTVLGVALRSSGMIVQWLEAASFALVACVGVWLIWRSLRVLFPQLAPAGGGHHHHDHGHGHTHEHDHDHAHHHDHDCGTHGCGHTHMPTPQQASAAGSLREMAGVVFSIGVRPCSGAILVLVFAQVAGMTLAGIAAVIAMSAGTALAVALIALAAVGLRDGAWAVTRLDDARVEKAVHWLAIAGGVVLVLMGSLFAYASATQVTASNILM</sequence>
<feature type="transmembrane region" description="Helical" evidence="13">
    <location>
        <begin position="275"/>
        <end position="303"/>
    </location>
</feature>
<dbReference type="AlphaFoldDB" id="A0A845QCV0"/>
<evidence type="ECO:0000256" key="4">
    <source>
        <dbReference type="ARBA" id="ARBA00022448"/>
    </source>
</evidence>
<evidence type="ECO:0000313" key="16">
    <source>
        <dbReference type="EMBL" id="NBG95990.1"/>
    </source>
</evidence>
<dbReference type="Proteomes" id="UP000470384">
    <property type="component" value="Unassembled WGS sequence"/>
</dbReference>
<keyword evidence="5" id="KW-1003">Cell membrane</keyword>
<comment type="caution">
    <text evidence="16">The sequence shown here is derived from an EMBL/GenBank/DDBJ whole genome shotgun (WGS) entry which is preliminary data.</text>
</comment>
<feature type="region of interest" description="Disordered" evidence="14">
    <location>
        <begin position="196"/>
        <end position="225"/>
    </location>
</feature>
<proteinExistence type="inferred from homology"/>
<keyword evidence="3" id="KW-0171">Cobalt transport</keyword>
<feature type="transmembrane region" description="Helical" evidence="13">
    <location>
        <begin position="159"/>
        <end position="180"/>
    </location>
</feature>
<gene>
    <name evidence="16" type="ORF">GTQ45_09635</name>
</gene>
<organism evidence="16 17">
    <name type="scientific">Pyruvatibacter mobilis</name>
    <dbReference type="NCBI Taxonomy" id="1712261"/>
    <lineage>
        <taxon>Bacteria</taxon>
        <taxon>Pseudomonadati</taxon>
        <taxon>Pseudomonadota</taxon>
        <taxon>Alphaproteobacteria</taxon>
        <taxon>Hyphomicrobiales</taxon>
        <taxon>Parvibaculaceae</taxon>
        <taxon>Pyruvatibacter</taxon>
    </lineage>
</organism>
<dbReference type="GO" id="GO:0046583">
    <property type="term" value="F:monoatomic cation efflux transmembrane transporter activity"/>
    <property type="evidence" value="ECO:0007669"/>
    <property type="project" value="TreeGrafter"/>
</dbReference>
<evidence type="ECO:0000256" key="5">
    <source>
        <dbReference type="ARBA" id="ARBA00022475"/>
    </source>
</evidence>
<dbReference type="GO" id="GO:0006824">
    <property type="term" value="P:cobalt ion transport"/>
    <property type="evidence" value="ECO:0007669"/>
    <property type="project" value="UniProtKB-KW"/>
</dbReference>
<feature type="chain" id="PRO_5032816929" description="Nickel/cobalt efflux system" evidence="15">
    <location>
        <begin position="28"/>
        <end position="355"/>
    </location>
</feature>
<feature type="compositionally biased region" description="Basic and acidic residues" evidence="14">
    <location>
        <begin position="204"/>
        <end position="223"/>
    </location>
</feature>
<dbReference type="PANTHER" id="PTHR40659:SF1">
    <property type="entry name" value="NICKEL_COBALT EFFLUX SYSTEM RCNA"/>
    <property type="match status" value="1"/>
</dbReference>
<evidence type="ECO:0000256" key="10">
    <source>
        <dbReference type="ARBA" id="ARBA00023112"/>
    </source>
</evidence>
<dbReference type="GeneID" id="300654701"/>
<protein>
    <recommendedName>
        <fullName evidence="13">Nickel/cobalt efflux system</fullName>
    </recommendedName>
</protein>
<keyword evidence="10" id="KW-0921">Nickel transport</keyword>
<dbReference type="GO" id="GO:0005886">
    <property type="term" value="C:plasma membrane"/>
    <property type="evidence" value="ECO:0007669"/>
    <property type="project" value="UniProtKB-SubCell"/>
</dbReference>
<feature type="transmembrane region" description="Helical" evidence="13">
    <location>
        <begin position="124"/>
        <end position="153"/>
    </location>
</feature>
<name>A0A845QCV0_9HYPH</name>
<dbReference type="InterPro" id="IPR011541">
    <property type="entry name" value="Ni/Co_transpt_high_affinity"/>
</dbReference>
<accession>A0A845QCV0</accession>
<dbReference type="InterPro" id="IPR051224">
    <property type="entry name" value="NiCoT_RcnA"/>
</dbReference>
<evidence type="ECO:0000256" key="6">
    <source>
        <dbReference type="ARBA" id="ARBA00022596"/>
    </source>
</evidence>
<dbReference type="RefSeq" id="WP_160587874.1">
    <property type="nucleotide sequence ID" value="NZ_BMHN01000001.1"/>
</dbReference>
<evidence type="ECO:0000256" key="14">
    <source>
        <dbReference type="SAM" id="MobiDB-lite"/>
    </source>
</evidence>
<feature type="transmembrane region" description="Helical" evidence="13">
    <location>
        <begin position="83"/>
        <end position="103"/>
    </location>
</feature>
<keyword evidence="4 13" id="KW-0813">Transport</keyword>
<evidence type="ECO:0000256" key="9">
    <source>
        <dbReference type="ARBA" id="ARBA00023065"/>
    </source>
</evidence>
<keyword evidence="11 13" id="KW-0472">Membrane</keyword>
<evidence type="ECO:0000256" key="8">
    <source>
        <dbReference type="ARBA" id="ARBA00022989"/>
    </source>
</evidence>
<keyword evidence="7 13" id="KW-0812">Transmembrane</keyword>
<dbReference type="OrthoDB" id="9812956at2"/>
<dbReference type="GO" id="GO:0010045">
    <property type="term" value="P:response to nickel cation"/>
    <property type="evidence" value="ECO:0007669"/>
    <property type="project" value="TreeGrafter"/>
</dbReference>
<comment type="function">
    <text evidence="1">Efflux system for nickel and cobalt.</text>
</comment>
<evidence type="ECO:0000256" key="11">
    <source>
        <dbReference type="ARBA" id="ARBA00023136"/>
    </source>
</evidence>
<evidence type="ECO:0000256" key="13">
    <source>
        <dbReference type="RuleBase" id="RU362101"/>
    </source>
</evidence>
<keyword evidence="8 13" id="KW-1133">Transmembrane helix</keyword>
<evidence type="ECO:0000256" key="3">
    <source>
        <dbReference type="ARBA" id="ARBA00022426"/>
    </source>
</evidence>
<evidence type="ECO:0000313" key="17">
    <source>
        <dbReference type="Proteomes" id="UP000470384"/>
    </source>
</evidence>
<comment type="similarity">
    <text evidence="13">Belongs to the NiCoT transporter (TC 2.A.52) family.</text>
</comment>
<keyword evidence="6" id="KW-0533">Nickel</keyword>
<keyword evidence="12" id="KW-0170">Cobalt</keyword>
<dbReference type="GO" id="GO:0015099">
    <property type="term" value="F:nickel cation transmembrane transporter activity"/>
    <property type="evidence" value="ECO:0007669"/>
    <property type="project" value="UniProtKB-UniRule"/>
</dbReference>
<evidence type="ECO:0000256" key="1">
    <source>
        <dbReference type="ARBA" id="ARBA00002510"/>
    </source>
</evidence>
<keyword evidence="15" id="KW-0732">Signal</keyword>
<feature type="transmembrane region" description="Helical" evidence="13">
    <location>
        <begin position="247"/>
        <end position="269"/>
    </location>
</feature>
<reference evidence="16 17" key="1">
    <citation type="journal article" date="2016" name="Int. J. Syst. Evol. Microbiol.">
        <title>Pyruvatibacter mobilis gen. nov., sp. nov., a marine bacterium from the culture broth of Picochlorum sp. 122.</title>
        <authorList>
            <person name="Wang G."/>
            <person name="Tang M."/>
            <person name="Wu H."/>
            <person name="Dai S."/>
            <person name="Li T."/>
            <person name="Chen C."/>
            <person name="He H."/>
            <person name="Fan J."/>
            <person name="Xiang W."/>
            <person name="Li X."/>
        </authorList>
    </citation>
    <scope>NUCLEOTIDE SEQUENCE [LARGE SCALE GENOMIC DNA]</scope>
    <source>
        <strain evidence="16 17">GYP-11</strain>
    </source>
</reference>
<keyword evidence="17" id="KW-1185">Reference proteome</keyword>
<dbReference type="GO" id="GO:0032025">
    <property type="term" value="P:response to cobalt ion"/>
    <property type="evidence" value="ECO:0007669"/>
    <property type="project" value="TreeGrafter"/>
</dbReference>
<evidence type="ECO:0000256" key="15">
    <source>
        <dbReference type="SAM" id="SignalP"/>
    </source>
</evidence>
<feature type="signal peptide" evidence="15">
    <location>
        <begin position="1"/>
        <end position="27"/>
    </location>
</feature>
<evidence type="ECO:0000256" key="2">
    <source>
        <dbReference type="ARBA" id="ARBA00004651"/>
    </source>
</evidence>
<dbReference type="Pfam" id="PF03824">
    <property type="entry name" value="NicO"/>
    <property type="match status" value="1"/>
</dbReference>
<feature type="transmembrane region" description="Helical" evidence="13">
    <location>
        <begin position="324"/>
        <end position="345"/>
    </location>
</feature>
<comment type="subcellular location">
    <subcellularLocation>
        <location evidence="2 13">Cell membrane</location>
        <topology evidence="2 13">Multi-pass membrane protein</topology>
    </subcellularLocation>
</comment>
<keyword evidence="9" id="KW-0406">Ion transport</keyword>